<dbReference type="Gene3D" id="3.40.50.720">
    <property type="entry name" value="NAD(P)-binding Rossmann-like Domain"/>
    <property type="match status" value="1"/>
</dbReference>
<dbReference type="SMART" id="SM00881">
    <property type="entry name" value="CoA_binding"/>
    <property type="match status" value="1"/>
</dbReference>
<comment type="pathway">
    <text evidence="4 6">Carbohydrate metabolism; tricarboxylic acid cycle; succinate from succinyl-CoA (ligase route): step 1/1.</text>
</comment>
<comment type="function">
    <text evidence="4 6">Succinyl-CoA synthetase functions in the citric acid cycle (TCA), coupling the hydrolysis of succinyl-CoA to the synthesis of either ATP or GTP and thus represents the only step of substrate-level phosphorylation in the TCA. The alpha subunit of the enzyme binds the substrates coenzyme A and phosphate, while succinate binding and nucleotide specificity is provided by the beta subunit.</text>
</comment>
<dbReference type="InterPro" id="IPR016102">
    <property type="entry name" value="Succinyl-CoA_synth-like"/>
</dbReference>
<dbReference type="InterPro" id="IPR005810">
    <property type="entry name" value="CoA_lig_alpha"/>
</dbReference>
<name>A0ABY4HDK0_9BACI</name>
<dbReference type="InterPro" id="IPR017440">
    <property type="entry name" value="Cit_synth/succinyl-CoA_lig_AS"/>
</dbReference>
<dbReference type="PANTHER" id="PTHR11117:SF2">
    <property type="entry name" value="SUCCINATE--COA LIGASE [ADP_GDP-FORMING] SUBUNIT ALPHA, MITOCHONDRIAL"/>
    <property type="match status" value="1"/>
</dbReference>
<dbReference type="SUPFAM" id="SSF52210">
    <property type="entry name" value="Succinyl-CoA synthetase domains"/>
    <property type="match status" value="1"/>
</dbReference>
<dbReference type="PRINTS" id="PR01798">
    <property type="entry name" value="SCOASYNTHASE"/>
</dbReference>
<proteinExistence type="inferred from homology"/>
<evidence type="ECO:0000256" key="1">
    <source>
        <dbReference type="ARBA" id="ARBA00022532"/>
    </source>
</evidence>
<feature type="domain" description="CoA-binding" evidence="7">
    <location>
        <begin position="4"/>
        <end position="100"/>
    </location>
</feature>
<dbReference type="PIRSF" id="PIRSF001553">
    <property type="entry name" value="SucCS_alpha"/>
    <property type="match status" value="1"/>
</dbReference>
<dbReference type="EMBL" id="CP095075">
    <property type="protein sequence ID" value="UOR12737.1"/>
    <property type="molecule type" value="Genomic_DNA"/>
</dbReference>
<dbReference type="RefSeq" id="WP_245033736.1">
    <property type="nucleotide sequence ID" value="NZ_CP095075.1"/>
</dbReference>
<evidence type="ECO:0000259" key="7">
    <source>
        <dbReference type="SMART" id="SM00881"/>
    </source>
</evidence>
<keyword evidence="1 4" id="KW-0816">Tricarboxylic acid cycle</keyword>
<accession>A0ABY4HDK0</accession>
<dbReference type="Pfam" id="PF00549">
    <property type="entry name" value="Ligase_CoA"/>
    <property type="match status" value="1"/>
</dbReference>
<dbReference type="PROSITE" id="PS01216">
    <property type="entry name" value="SUCCINYL_COA_LIG_1"/>
    <property type="match status" value="1"/>
</dbReference>
<comment type="catalytic activity">
    <reaction evidence="4">
        <text>GTP + succinate + CoA = succinyl-CoA + GDP + phosphate</text>
        <dbReference type="Rhea" id="RHEA:22120"/>
        <dbReference type="ChEBI" id="CHEBI:30031"/>
        <dbReference type="ChEBI" id="CHEBI:37565"/>
        <dbReference type="ChEBI" id="CHEBI:43474"/>
        <dbReference type="ChEBI" id="CHEBI:57287"/>
        <dbReference type="ChEBI" id="CHEBI:57292"/>
        <dbReference type="ChEBI" id="CHEBI:58189"/>
    </reaction>
</comment>
<comment type="catalytic activity">
    <reaction evidence="4 6">
        <text>succinate + ATP + CoA = succinyl-CoA + ADP + phosphate</text>
        <dbReference type="Rhea" id="RHEA:17661"/>
        <dbReference type="ChEBI" id="CHEBI:30031"/>
        <dbReference type="ChEBI" id="CHEBI:30616"/>
        <dbReference type="ChEBI" id="CHEBI:43474"/>
        <dbReference type="ChEBI" id="CHEBI:57287"/>
        <dbReference type="ChEBI" id="CHEBI:57292"/>
        <dbReference type="ChEBI" id="CHEBI:456216"/>
        <dbReference type="EC" id="6.2.1.5"/>
    </reaction>
</comment>
<feature type="binding site" evidence="4">
    <location>
        <position position="43"/>
    </location>
    <ligand>
        <name>CoA</name>
        <dbReference type="ChEBI" id="CHEBI:57287"/>
    </ligand>
</feature>
<dbReference type="InterPro" id="IPR003781">
    <property type="entry name" value="CoA-bd"/>
</dbReference>
<feature type="binding site" evidence="4">
    <location>
        <begin position="17"/>
        <end position="20"/>
    </location>
    <ligand>
        <name>CoA</name>
        <dbReference type="ChEBI" id="CHEBI:57287"/>
    </ligand>
</feature>
<gene>
    <name evidence="4 8" type="primary">sucD</name>
    <name evidence="8" type="ORF">MUO15_04260</name>
</gene>
<comment type="subunit">
    <text evidence="4 6">Heterotetramer of two alpha and two beta subunits.</text>
</comment>
<protein>
    <recommendedName>
        <fullName evidence="4">Succinate--CoA ligase [ADP-forming] subunit alpha</fullName>
        <ecNumber evidence="4">6.2.1.5</ecNumber>
    </recommendedName>
    <alternativeName>
        <fullName evidence="4">Succinyl-CoA synthetase subunit alpha</fullName>
        <shortName evidence="4">SCS-alpha</shortName>
    </alternativeName>
</protein>
<keyword evidence="9" id="KW-1185">Reference proteome</keyword>
<dbReference type="InterPro" id="IPR036291">
    <property type="entry name" value="NAD(P)-bd_dom_sf"/>
</dbReference>
<dbReference type="SUPFAM" id="SSF51735">
    <property type="entry name" value="NAD(P)-binding Rossmann-fold domains"/>
    <property type="match status" value="1"/>
</dbReference>
<dbReference type="PROSITE" id="PS00399">
    <property type="entry name" value="SUCCINYL_COA_LIG_2"/>
    <property type="match status" value="1"/>
</dbReference>
<dbReference type="PANTHER" id="PTHR11117">
    <property type="entry name" value="SUCCINYL-COA LIGASE SUBUNIT ALPHA"/>
    <property type="match status" value="1"/>
</dbReference>
<comment type="similarity">
    <text evidence="4 5">Belongs to the succinate/malate CoA ligase alpha subunit family.</text>
</comment>
<evidence type="ECO:0000313" key="9">
    <source>
        <dbReference type="Proteomes" id="UP000830326"/>
    </source>
</evidence>
<feature type="binding site" evidence="4">
    <location>
        <position position="159"/>
    </location>
    <ligand>
        <name>substrate</name>
        <note>ligand shared with subunit beta</note>
    </ligand>
</feature>
<keyword evidence="2 4" id="KW-0436">Ligase</keyword>
<dbReference type="NCBIfam" id="TIGR01019">
    <property type="entry name" value="sucCoAalpha"/>
    <property type="match status" value="1"/>
</dbReference>
<evidence type="ECO:0000256" key="2">
    <source>
        <dbReference type="ARBA" id="ARBA00022598"/>
    </source>
</evidence>
<reference evidence="8" key="1">
    <citation type="submission" date="2022-04" db="EMBL/GenBank/DDBJ databases">
        <title>Halobacillus sp. isolated from saltern.</title>
        <authorList>
            <person name="Won M."/>
            <person name="Lee C.-M."/>
            <person name="Woen H.-Y."/>
            <person name="Kwon S.-W."/>
        </authorList>
    </citation>
    <scope>NUCLEOTIDE SEQUENCE</scope>
    <source>
        <strain evidence="8">SSHM10-5</strain>
    </source>
</reference>
<evidence type="ECO:0000256" key="3">
    <source>
        <dbReference type="ARBA" id="ARBA00022741"/>
    </source>
</evidence>
<dbReference type="Gene3D" id="3.40.50.261">
    <property type="entry name" value="Succinyl-CoA synthetase domains"/>
    <property type="match status" value="1"/>
</dbReference>
<feature type="binding site" evidence="4">
    <location>
        <begin position="96"/>
        <end position="98"/>
    </location>
    <ligand>
        <name>CoA</name>
        <dbReference type="ChEBI" id="CHEBI:57287"/>
    </ligand>
</feature>
<evidence type="ECO:0000256" key="6">
    <source>
        <dbReference type="RuleBase" id="RU000699"/>
    </source>
</evidence>
<dbReference type="Proteomes" id="UP000830326">
    <property type="component" value="Chromosome"/>
</dbReference>
<organism evidence="8 9">
    <name type="scientific">Halobacillus amylolyticus</name>
    <dbReference type="NCBI Taxonomy" id="2932259"/>
    <lineage>
        <taxon>Bacteria</taxon>
        <taxon>Bacillati</taxon>
        <taxon>Bacillota</taxon>
        <taxon>Bacilli</taxon>
        <taxon>Bacillales</taxon>
        <taxon>Bacillaceae</taxon>
        <taxon>Halobacillus</taxon>
    </lineage>
</organism>
<evidence type="ECO:0000256" key="5">
    <source>
        <dbReference type="RuleBase" id="RU000677"/>
    </source>
</evidence>
<dbReference type="HAMAP" id="MF_01988">
    <property type="entry name" value="Succ_CoA_alpha"/>
    <property type="match status" value="1"/>
</dbReference>
<keyword evidence="3 4" id="KW-0547">Nucleotide-binding</keyword>
<evidence type="ECO:0000313" key="8">
    <source>
        <dbReference type="EMBL" id="UOR12737.1"/>
    </source>
</evidence>
<dbReference type="InterPro" id="IPR033847">
    <property type="entry name" value="Citrt_syn/SCS-alpha_CS"/>
</dbReference>
<dbReference type="GO" id="GO:0004775">
    <property type="term" value="F:succinate-CoA ligase (ADP-forming) activity"/>
    <property type="evidence" value="ECO:0007669"/>
    <property type="project" value="UniProtKB-EC"/>
</dbReference>
<dbReference type="InterPro" id="IPR005811">
    <property type="entry name" value="SUCC_ACL_C"/>
</dbReference>
<feature type="active site" description="Tele-phosphohistidine intermediate" evidence="4">
    <location>
        <position position="247"/>
    </location>
</feature>
<dbReference type="Pfam" id="PF02629">
    <property type="entry name" value="CoA_binding"/>
    <property type="match status" value="1"/>
</dbReference>
<dbReference type="NCBIfam" id="NF004230">
    <property type="entry name" value="PRK05678.1"/>
    <property type="match status" value="1"/>
</dbReference>
<evidence type="ECO:0000256" key="4">
    <source>
        <dbReference type="HAMAP-Rule" id="MF_01988"/>
    </source>
</evidence>
<dbReference type="EC" id="6.2.1.5" evidence="4"/>
<sequence>MSVYINKDTKVIVQGITGSTALFHTKQMIEYGTQIVGGVTPGKGGTEVEGVPVFNTVEEAVAQTGANASVIYVPAPFAADAIMEATDADMDLAICITEHIPVLDMVKVKRYMEGKRTRLVGPNCPGVITPDECKIGIMPGYIHKKGHVGVVSRSGTLTYEAVHQLTESGIGQSTAVGIGGDPVNGTDFIDVLKAFNEDADTEAVIMIGEIGGTAEEEAAEWVKENMNKPVVGFIGGRTAPPGKRMGHAGAIISGGKGTADEKIRVMNESGIEVAETPSVMGETLINVLKKENLYDKCKTH</sequence>